<dbReference type="PANTHER" id="PTHR22941">
    <property type="entry name" value="SERPENTINE RECEPTOR"/>
    <property type="match status" value="1"/>
</dbReference>
<dbReference type="Proteomes" id="UP000005239">
    <property type="component" value="Unassembled WGS sequence"/>
</dbReference>
<dbReference type="AlphaFoldDB" id="A0A2A6CN21"/>
<reference evidence="2" key="1">
    <citation type="journal article" date="2008" name="Nat. Genet.">
        <title>The Pristionchus pacificus genome provides a unique perspective on nematode lifestyle and parasitism.</title>
        <authorList>
            <person name="Dieterich C."/>
            <person name="Clifton S.W."/>
            <person name="Schuster L.N."/>
            <person name="Chinwalla A."/>
            <person name="Delehaunty K."/>
            <person name="Dinkelacker I."/>
            <person name="Fulton L."/>
            <person name="Fulton R."/>
            <person name="Godfrey J."/>
            <person name="Minx P."/>
            <person name="Mitreva M."/>
            <person name="Roeseler W."/>
            <person name="Tian H."/>
            <person name="Witte H."/>
            <person name="Yang S.P."/>
            <person name="Wilson R.K."/>
            <person name="Sommer R.J."/>
        </authorList>
    </citation>
    <scope>NUCLEOTIDE SEQUENCE [LARGE SCALE GENOMIC DNA]</scope>
    <source>
        <strain evidence="2">PS312</strain>
    </source>
</reference>
<dbReference type="Pfam" id="PF10327">
    <property type="entry name" value="7TM_GPCR_Sri"/>
    <property type="match status" value="1"/>
</dbReference>
<protein>
    <submittedName>
        <fullName evidence="1">G protein-coupled receptor</fullName>
    </submittedName>
</protein>
<dbReference type="InterPro" id="IPR019429">
    <property type="entry name" value="7TM_GPCR_serpentine_rcpt_Sri"/>
</dbReference>
<dbReference type="PANTHER" id="PTHR22941:SF26">
    <property type="entry name" value="SERPENTINE RECEPTOR, CLASS H"/>
    <property type="match status" value="1"/>
</dbReference>
<accession>A0A2A6CN21</accession>
<gene>
    <name evidence="1" type="primary">WBGene00279461</name>
</gene>
<reference evidence="1" key="2">
    <citation type="submission" date="2022-06" db="UniProtKB">
        <authorList>
            <consortium name="EnsemblMetazoa"/>
        </authorList>
    </citation>
    <scope>IDENTIFICATION</scope>
    <source>
        <strain evidence="1">PS312</strain>
    </source>
</reference>
<evidence type="ECO:0000313" key="1">
    <source>
        <dbReference type="EnsemblMetazoa" id="PPA41092.1"/>
    </source>
</evidence>
<sequence>MELIRPPAPGYSDNIRRIRHTFSTLSFAFSLLTIFITHSSHDRLSLKYSRLILAMIITTLLGDMYVQLVVSPLFLYPVPCLIIWLTIFGLNSPIFVACYLYGHQAVLTIKPGSRWCYLRFAEKALAIYFVLILLLLPQALNSLWQAPGTIYEYEGRLSPDWSADLLSQADCLHEQHFLEASVVGEVANSITFTFVILLAYHTFATLRSHSTMSEKTRRYHLTMTRGLVMQSGVPIVLTYAPALIVSTFSTGTENVLILPPFAIFSANSLVHSITVKQSAIEPIVSMKNSSLTQIQ</sequence>
<dbReference type="EnsemblMetazoa" id="PPA41092.1">
    <property type="protein sequence ID" value="PPA41092.1"/>
    <property type="gene ID" value="WBGene00279461"/>
</dbReference>
<proteinExistence type="predicted"/>
<keyword evidence="2" id="KW-1185">Reference proteome</keyword>
<dbReference type="InterPro" id="IPR053220">
    <property type="entry name" value="Nematode_rcpt-like_serp_H"/>
</dbReference>
<name>A0A2A6CN21_PRIPA</name>
<evidence type="ECO:0000313" key="2">
    <source>
        <dbReference type="Proteomes" id="UP000005239"/>
    </source>
</evidence>
<accession>A0A8R1UX23</accession>
<organism evidence="1 2">
    <name type="scientific">Pristionchus pacificus</name>
    <name type="common">Parasitic nematode worm</name>
    <dbReference type="NCBI Taxonomy" id="54126"/>
    <lineage>
        <taxon>Eukaryota</taxon>
        <taxon>Metazoa</taxon>
        <taxon>Ecdysozoa</taxon>
        <taxon>Nematoda</taxon>
        <taxon>Chromadorea</taxon>
        <taxon>Rhabditida</taxon>
        <taxon>Rhabditina</taxon>
        <taxon>Diplogasteromorpha</taxon>
        <taxon>Diplogasteroidea</taxon>
        <taxon>Neodiplogasteridae</taxon>
        <taxon>Pristionchus</taxon>
    </lineage>
</organism>